<dbReference type="EC" id="2.1.1.64" evidence="1"/>
<keyword evidence="1" id="KW-0808">Transferase</keyword>
<dbReference type="EC" id="2.1.1.222" evidence="1"/>
<sequence>MAETPELARDGRAGELDWWHAGVLCPHPTPGVCALVTLLDVELRARGYVHTHPVRHRLLTGPLGDTVDVVELAGRIERGLPYPFDLGGGMAGSDPDADARRLAGRRFPGTRVAYRAADLLDPPAGWREAFDLVVEVMTVQLLPEHLHGPAVERVAGFVRPGGTLVVIASARDEEGPVFAPPWPLTPAEIGAFAGHGLVADRIEDLREPERRRWRATFRRPSG</sequence>
<keyword evidence="2" id="KW-1185">Reference proteome</keyword>
<dbReference type="GO" id="GO:0102208">
    <property type="term" value="F:2-polyprenyl-6-hydroxyphenol methylase activity"/>
    <property type="evidence" value="ECO:0007669"/>
    <property type="project" value="UniProtKB-EC"/>
</dbReference>
<evidence type="ECO:0000313" key="1">
    <source>
        <dbReference type="EMBL" id="MFI7439863.1"/>
    </source>
</evidence>
<reference evidence="1 2" key="1">
    <citation type="submission" date="2024-10" db="EMBL/GenBank/DDBJ databases">
        <title>The Natural Products Discovery Center: Release of the First 8490 Sequenced Strains for Exploring Actinobacteria Biosynthetic Diversity.</title>
        <authorList>
            <person name="Kalkreuter E."/>
            <person name="Kautsar S.A."/>
            <person name="Yang D."/>
            <person name="Bader C.D."/>
            <person name="Teijaro C.N."/>
            <person name="Fluegel L."/>
            <person name="Davis C.M."/>
            <person name="Simpson J.R."/>
            <person name="Lauterbach L."/>
            <person name="Steele A.D."/>
            <person name="Gui C."/>
            <person name="Meng S."/>
            <person name="Li G."/>
            <person name="Viehrig K."/>
            <person name="Ye F."/>
            <person name="Su P."/>
            <person name="Kiefer A.F."/>
            <person name="Nichols A."/>
            <person name="Cepeda A.J."/>
            <person name="Yan W."/>
            <person name="Fan B."/>
            <person name="Jiang Y."/>
            <person name="Adhikari A."/>
            <person name="Zheng C.-J."/>
            <person name="Schuster L."/>
            <person name="Cowan T.M."/>
            <person name="Smanski M.J."/>
            <person name="Chevrette M.G."/>
            <person name="De Carvalho L.P.S."/>
            <person name="Shen B."/>
        </authorList>
    </citation>
    <scope>NUCLEOTIDE SEQUENCE [LARGE SCALE GENOMIC DNA]</scope>
    <source>
        <strain evidence="1 2">NPDC049503</strain>
    </source>
</reference>
<comment type="caution">
    <text evidence="1">The sequence shown here is derived from an EMBL/GenBank/DDBJ whole genome shotgun (WGS) entry which is preliminary data.</text>
</comment>
<accession>A0ABW7ZZ88</accession>
<evidence type="ECO:0000313" key="2">
    <source>
        <dbReference type="Proteomes" id="UP001612928"/>
    </source>
</evidence>
<dbReference type="SUPFAM" id="SSF53335">
    <property type="entry name" value="S-adenosyl-L-methionine-dependent methyltransferases"/>
    <property type="match status" value="1"/>
</dbReference>
<keyword evidence="1" id="KW-0489">Methyltransferase</keyword>
<gene>
    <name evidence="1" type="ORF">ACIBP5_07890</name>
</gene>
<dbReference type="GO" id="GO:0061542">
    <property type="term" value="F:3-demethylubiquinol 3-O-methyltransferase activity"/>
    <property type="evidence" value="ECO:0007669"/>
    <property type="project" value="UniProtKB-EC"/>
</dbReference>
<dbReference type="EMBL" id="JBITMB010000002">
    <property type="protein sequence ID" value="MFI7439863.1"/>
    <property type="molecule type" value="Genomic_DNA"/>
</dbReference>
<dbReference type="InterPro" id="IPR029063">
    <property type="entry name" value="SAM-dependent_MTases_sf"/>
</dbReference>
<protein>
    <submittedName>
        <fullName evidence="1">Class I SAM-dependent methyltransferase</fullName>
        <ecNumber evidence="1">2.1.1.222</ecNumber>
        <ecNumber evidence="1">2.1.1.64</ecNumber>
    </submittedName>
</protein>
<proteinExistence type="predicted"/>
<dbReference type="RefSeq" id="WP_397019540.1">
    <property type="nucleotide sequence ID" value="NZ_JBITMB010000002.1"/>
</dbReference>
<dbReference type="GO" id="GO:0032259">
    <property type="term" value="P:methylation"/>
    <property type="evidence" value="ECO:0007669"/>
    <property type="project" value="UniProtKB-KW"/>
</dbReference>
<organism evidence="1 2">
    <name type="scientific">Nonomuraea indica</name>
    <dbReference type="NCBI Taxonomy" id="1581193"/>
    <lineage>
        <taxon>Bacteria</taxon>
        <taxon>Bacillati</taxon>
        <taxon>Actinomycetota</taxon>
        <taxon>Actinomycetes</taxon>
        <taxon>Streptosporangiales</taxon>
        <taxon>Streptosporangiaceae</taxon>
        <taxon>Nonomuraea</taxon>
    </lineage>
</organism>
<name>A0ABW7ZZ88_9ACTN</name>
<dbReference type="Gene3D" id="3.40.50.150">
    <property type="entry name" value="Vaccinia Virus protein VP39"/>
    <property type="match status" value="1"/>
</dbReference>
<dbReference type="Proteomes" id="UP001612928">
    <property type="component" value="Unassembled WGS sequence"/>
</dbReference>